<dbReference type="GO" id="GO:0004190">
    <property type="term" value="F:aspartic-type endopeptidase activity"/>
    <property type="evidence" value="ECO:0007669"/>
    <property type="project" value="UniProtKB-KW"/>
</dbReference>
<keyword evidence="3" id="KW-0064">Aspartyl protease</keyword>
<protein>
    <submittedName>
        <fullName evidence="6">Hydrogenase maturation protease</fullName>
    </submittedName>
</protein>
<dbReference type="GO" id="GO:0008047">
    <property type="term" value="F:enzyme activator activity"/>
    <property type="evidence" value="ECO:0007669"/>
    <property type="project" value="InterPro"/>
</dbReference>
<dbReference type="SUPFAM" id="SSF53163">
    <property type="entry name" value="HybD-like"/>
    <property type="match status" value="1"/>
</dbReference>
<keyword evidence="2 6" id="KW-0645">Protease</keyword>
<dbReference type="PANTHER" id="PTHR30302:SF1">
    <property type="entry name" value="HYDROGENASE 2 MATURATION PROTEASE"/>
    <property type="match status" value="1"/>
</dbReference>
<reference evidence="6 7" key="1">
    <citation type="submission" date="2016-10" db="EMBL/GenBank/DDBJ databases">
        <authorList>
            <person name="de Groot N.N."/>
        </authorList>
    </citation>
    <scope>NUCLEOTIDE SEQUENCE [LARGE SCALE GENOMIC DNA]</scope>
    <source>
        <strain evidence="6 7">CGMCC 4.2022</strain>
    </source>
</reference>
<feature type="compositionally biased region" description="Basic and acidic residues" evidence="5">
    <location>
        <begin position="204"/>
        <end position="216"/>
    </location>
</feature>
<dbReference type="RefSeq" id="WP_407639695.1">
    <property type="nucleotide sequence ID" value="NZ_FNIE01000008.1"/>
</dbReference>
<keyword evidence="7" id="KW-1185">Reference proteome</keyword>
<dbReference type="InterPro" id="IPR000671">
    <property type="entry name" value="Peptidase_A31"/>
</dbReference>
<keyword evidence="4" id="KW-0378">Hydrolase</keyword>
<feature type="region of interest" description="Disordered" evidence="5">
    <location>
        <begin position="184"/>
        <end position="216"/>
    </location>
</feature>
<dbReference type="GO" id="GO:0016485">
    <property type="term" value="P:protein processing"/>
    <property type="evidence" value="ECO:0007669"/>
    <property type="project" value="TreeGrafter"/>
</dbReference>
<dbReference type="AlphaFoldDB" id="A0A1H0HK16"/>
<sequence>MNTVDPVDPAAGSGTGGAVAERAAAGRRVLVAGLGNIFLGDDGFGVEAAARLARRTLPPGVEVADIGVRGVHLAYRLLEGYGTAVLLDATARGGAPGTLYLIDHAEAAAPAPGDVLIDGHRMTPDAVLALLGTLSEGTGGSRPDRVAVVGCEPACLEEGIGLSAAVEGALDEAVEAVLRLLAPDGDQAAGADRPHDTEGSAARRTREPAITKEMQP</sequence>
<evidence type="ECO:0000256" key="4">
    <source>
        <dbReference type="ARBA" id="ARBA00022801"/>
    </source>
</evidence>
<proteinExistence type="inferred from homology"/>
<dbReference type="PANTHER" id="PTHR30302">
    <property type="entry name" value="HYDROGENASE 1 MATURATION PROTEASE"/>
    <property type="match status" value="1"/>
</dbReference>
<dbReference type="Pfam" id="PF01750">
    <property type="entry name" value="HycI"/>
    <property type="match status" value="1"/>
</dbReference>
<dbReference type="Gene3D" id="3.40.50.1450">
    <property type="entry name" value="HybD-like"/>
    <property type="match status" value="1"/>
</dbReference>
<evidence type="ECO:0000256" key="1">
    <source>
        <dbReference type="ARBA" id="ARBA00006814"/>
    </source>
</evidence>
<organism evidence="6 7">
    <name type="scientific">Actinacidiphila guanduensis</name>
    <dbReference type="NCBI Taxonomy" id="310781"/>
    <lineage>
        <taxon>Bacteria</taxon>
        <taxon>Bacillati</taxon>
        <taxon>Actinomycetota</taxon>
        <taxon>Actinomycetes</taxon>
        <taxon>Kitasatosporales</taxon>
        <taxon>Streptomycetaceae</taxon>
        <taxon>Actinacidiphila</taxon>
    </lineage>
</organism>
<evidence type="ECO:0000313" key="7">
    <source>
        <dbReference type="Proteomes" id="UP000199341"/>
    </source>
</evidence>
<dbReference type="STRING" id="310781.SAMN05216259_10887"/>
<dbReference type="Proteomes" id="UP000199341">
    <property type="component" value="Unassembled WGS sequence"/>
</dbReference>
<dbReference type="PRINTS" id="PR00446">
    <property type="entry name" value="HYDRGNUPTAKE"/>
</dbReference>
<dbReference type="NCBIfam" id="TIGR00072">
    <property type="entry name" value="hydrog_prot"/>
    <property type="match status" value="1"/>
</dbReference>
<dbReference type="InterPro" id="IPR023430">
    <property type="entry name" value="Pept_HybD-like_dom_sf"/>
</dbReference>
<evidence type="ECO:0000256" key="5">
    <source>
        <dbReference type="SAM" id="MobiDB-lite"/>
    </source>
</evidence>
<gene>
    <name evidence="6" type="ORF">SAMN05216259_10887</name>
</gene>
<accession>A0A1H0HK16</accession>
<comment type="similarity">
    <text evidence="1">Belongs to the peptidase A31 family.</text>
</comment>
<dbReference type="EMBL" id="FNIE01000008">
    <property type="protein sequence ID" value="SDO19447.1"/>
    <property type="molecule type" value="Genomic_DNA"/>
</dbReference>
<evidence type="ECO:0000256" key="3">
    <source>
        <dbReference type="ARBA" id="ARBA00022750"/>
    </source>
</evidence>
<evidence type="ECO:0000313" key="6">
    <source>
        <dbReference type="EMBL" id="SDO19447.1"/>
    </source>
</evidence>
<name>A0A1H0HK16_9ACTN</name>
<evidence type="ECO:0000256" key="2">
    <source>
        <dbReference type="ARBA" id="ARBA00022670"/>
    </source>
</evidence>